<organism evidence="11 12">
    <name type="scientific">Capsicum baccatum</name>
    <name type="common">Peruvian pepper</name>
    <dbReference type="NCBI Taxonomy" id="33114"/>
    <lineage>
        <taxon>Eukaryota</taxon>
        <taxon>Viridiplantae</taxon>
        <taxon>Streptophyta</taxon>
        <taxon>Embryophyta</taxon>
        <taxon>Tracheophyta</taxon>
        <taxon>Spermatophyta</taxon>
        <taxon>Magnoliopsida</taxon>
        <taxon>eudicotyledons</taxon>
        <taxon>Gunneridae</taxon>
        <taxon>Pentapetalae</taxon>
        <taxon>asterids</taxon>
        <taxon>lamiids</taxon>
        <taxon>Solanales</taxon>
        <taxon>Solanaceae</taxon>
        <taxon>Solanoideae</taxon>
        <taxon>Capsiceae</taxon>
        <taxon>Capsicum</taxon>
    </lineage>
</organism>
<protein>
    <submittedName>
        <fullName evidence="11">Geraniol 8-hydroxylase</fullName>
    </submittedName>
</protein>
<dbReference type="GO" id="GO:0005506">
    <property type="term" value="F:iron ion binding"/>
    <property type="evidence" value="ECO:0007669"/>
    <property type="project" value="InterPro"/>
</dbReference>
<evidence type="ECO:0000256" key="10">
    <source>
        <dbReference type="ARBA" id="ARBA00023136"/>
    </source>
</evidence>
<evidence type="ECO:0000256" key="6">
    <source>
        <dbReference type="ARBA" id="ARBA00022989"/>
    </source>
</evidence>
<dbReference type="PRINTS" id="PR00463">
    <property type="entry name" value="EP450I"/>
</dbReference>
<keyword evidence="9" id="KW-0503">Monooxygenase</keyword>
<evidence type="ECO:0000256" key="4">
    <source>
        <dbReference type="ARBA" id="ARBA00022692"/>
    </source>
</evidence>
<keyword evidence="10" id="KW-0472">Membrane</keyword>
<evidence type="ECO:0000256" key="5">
    <source>
        <dbReference type="ARBA" id="ARBA00022723"/>
    </source>
</evidence>
<evidence type="ECO:0000256" key="2">
    <source>
        <dbReference type="ARBA" id="ARBA00010617"/>
    </source>
</evidence>
<gene>
    <name evidence="11" type="ORF">CQW23_05833</name>
</gene>
<comment type="caution">
    <text evidence="11">The sequence shown here is derived from an EMBL/GenBank/DDBJ whole genome shotgun (WGS) entry which is preliminary data.</text>
</comment>
<dbReference type="Pfam" id="PF00067">
    <property type="entry name" value="p450"/>
    <property type="match status" value="1"/>
</dbReference>
<dbReference type="STRING" id="33114.A0A2G2XIQ5"/>
<comment type="subcellular location">
    <subcellularLocation>
        <location evidence="1">Membrane</location>
    </subcellularLocation>
</comment>
<dbReference type="OrthoDB" id="1732987at2759"/>
<dbReference type="Gene3D" id="1.10.630.10">
    <property type="entry name" value="Cytochrome P450"/>
    <property type="match status" value="1"/>
</dbReference>
<keyword evidence="8" id="KW-0408">Iron</keyword>
<keyword evidence="4" id="KW-0812">Transmembrane</keyword>
<keyword evidence="5" id="KW-0479">Metal-binding</keyword>
<dbReference type="InterPro" id="IPR002401">
    <property type="entry name" value="Cyt_P450_E_grp-I"/>
</dbReference>
<sequence>MINFSSNLHLKVLSVFQYLFIAGTDTSSSIMEWAMSKLLKAPEIMKKAQAELAEVIGERKEIEEAGVVRLPYLQ</sequence>
<evidence type="ECO:0000256" key="8">
    <source>
        <dbReference type="ARBA" id="ARBA00023004"/>
    </source>
</evidence>
<evidence type="ECO:0000256" key="9">
    <source>
        <dbReference type="ARBA" id="ARBA00023033"/>
    </source>
</evidence>
<dbReference type="EMBL" id="MLFT02000002">
    <property type="protein sequence ID" value="PHT57347.1"/>
    <property type="molecule type" value="Genomic_DNA"/>
</dbReference>
<keyword evidence="12" id="KW-1185">Reference proteome</keyword>
<dbReference type="PANTHER" id="PTHR47950:SF4">
    <property type="entry name" value="GERANIOL 8-HYDROXYLASE-LIKE"/>
    <property type="match status" value="1"/>
</dbReference>
<evidence type="ECO:0000256" key="1">
    <source>
        <dbReference type="ARBA" id="ARBA00004370"/>
    </source>
</evidence>
<dbReference type="AlphaFoldDB" id="A0A2G2XIQ5"/>
<keyword evidence="3" id="KW-0349">Heme</keyword>
<dbReference type="SUPFAM" id="SSF48264">
    <property type="entry name" value="Cytochrome P450"/>
    <property type="match status" value="1"/>
</dbReference>
<keyword evidence="7" id="KW-0560">Oxidoreductase</keyword>
<keyword evidence="6" id="KW-1133">Transmembrane helix</keyword>
<dbReference type="InterPro" id="IPR036396">
    <property type="entry name" value="Cyt_P450_sf"/>
</dbReference>
<dbReference type="Proteomes" id="UP000224567">
    <property type="component" value="Unassembled WGS sequence"/>
</dbReference>
<evidence type="ECO:0000313" key="12">
    <source>
        <dbReference type="Proteomes" id="UP000224567"/>
    </source>
</evidence>
<evidence type="ECO:0000313" key="11">
    <source>
        <dbReference type="EMBL" id="PHT57347.1"/>
    </source>
</evidence>
<comment type="similarity">
    <text evidence="2">Belongs to the cytochrome P450 family.</text>
</comment>
<dbReference type="GO" id="GO:0004497">
    <property type="term" value="F:monooxygenase activity"/>
    <property type="evidence" value="ECO:0007669"/>
    <property type="project" value="UniProtKB-KW"/>
</dbReference>
<evidence type="ECO:0000256" key="3">
    <source>
        <dbReference type="ARBA" id="ARBA00022617"/>
    </source>
</evidence>
<accession>A0A2G2XIQ5</accession>
<dbReference type="InterPro" id="IPR001128">
    <property type="entry name" value="Cyt_P450"/>
</dbReference>
<reference evidence="12" key="2">
    <citation type="journal article" date="2017" name="J. Anim. Genet.">
        <title>Multiple reference genome sequences of hot pepper reveal the massive evolution of plant disease resistance genes by retroduplication.</title>
        <authorList>
            <person name="Kim S."/>
            <person name="Park J."/>
            <person name="Yeom S.-I."/>
            <person name="Kim Y.-M."/>
            <person name="Seo E."/>
            <person name="Kim K.-T."/>
            <person name="Kim M.-S."/>
            <person name="Lee J.M."/>
            <person name="Cheong K."/>
            <person name="Shin H.-S."/>
            <person name="Kim S.-B."/>
            <person name="Han K."/>
            <person name="Lee J."/>
            <person name="Park M."/>
            <person name="Lee H.-A."/>
            <person name="Lee H.-Y."/>
            <person name="Lee Y."/>
            <person name="Oh S."/>
            <person name="Lee J.H."/>
            <person name="Choi E."/>
            <person name="Choi E."/>
            <person name="Lee S.E."/>
            <person name="Jeon J."/>
            <person name="Kim H."/>
            <person name="Choi G."/>
            <person name="Song H."/>
            <person name="Lee J."/>
            <person name="Lee S.-C."/>
            <person name="Kwon J.-K."/>
            <person name="Lee H.-Y."/>
            <person name="Koo N."/>
            <person name="Hong Y."/>
            <person name="Kim R.W."/>
            <person name="Kang W.-H."/>
            <person name="Huh J.H."/>
            <person name="Kang B.-C."/>
            <person name="Yang T.-J."/>
            <person name="Lee Y.-H."/>
            <person name="Bennetzen J.L."/>
            <person name="Choi D."/>
        </authorList>
    </citation>
    <scope>NUCLEOTIDE SEQUENCE [LARGE SCALE GENOMIC DNA]</scope>
    <source>
        <strain evidence="12">cv. PBC81</strain>
    </source>
</reference>
<proteinExistence type="inferred from homology"/>
<dbReference type="GO" id="GO:0016705">
    <property type="term" value="F:oxidoreductase activity, acting on paired donors, with incorporation or reduction of molecular oxygen"/>
    <property type="evidence" value="ECO:0007669"/>
    <property type="project" value="InterPro"/>
</dbReference>
<dbReference type="PANTHER" id="PTHR47950">
    <property type="entry name" value="CYTOCHROME P450, FAMILY 76, SUBFAMILY C, POLYPEPTIDE 5-RELATED"/>
    <property type="match status" value="1"/>
</dbReference>
<name>A0A2G2XIQ5_CAPBA</name>
<dbReference type="GO" id="GO:0020037">
    <property type="term" value="F:heme binding"/>
    <property type="evidence" value="ECO:0007669"/>
    <property type="project" value="InterPro"/>
</dbReference>
<evidence type="ECO:0000256" key="7">
    <source>
        <dbReference type="ARBA" id="ARBA00023002"/>
    </source>
</evidence>
<dbReference type="GO" id="GO:0016020">
    <property type="term" value="C:membrane"/>
    <property type="evidence" value="ECO:0007669"/>
    <property type="project" value="UniProtKB-SubCell"/>
</dbReference>
<reference evidence="11 12" key="1">
    <citation type="journal article" date="2017" name="Genome Biol.">
        <title>New reference genome sequences of hot pepper reveal the massive evolution of plant disease-resistance genes by retroduplication.</title>
        <authorList>
            <person name="Kim S."/>
            <person name="Park J."/>
            <person name="Yeom S.I."/>
            <person name="Kim Y.M."/>
            <person name="Seo E."/>
            <person name="Kim K.T."/>
            <person name="Kim M.S."/>
            <person name="Lee J.M."/>
            <person name="Cheong K."/>
            <person name="Shin H.S."/>
            <person name="Kim S.B."/>
            <person name="Han K."/>
            <person name="Lee J."/>
            <person name="Park M."/>
            <person name="Lee H.A."/>
            <person name="Lee H.Y."/>
            <person name="Lee Y."/>
            <person name="Oh S."/>
            <person name="Lee J.H."/>
            <person name="Choi E."/>
            <person name="Choi E."/>
            <person name="Lee S.E."/>
            <person name="Jeon J."/>
            <person name="Kim H."/>
            <person name="Choi G."/>
            <person name="Song H."/>
            <person name="Lee J."/>
            <person name="Lee S.C."/>
            <person name="Kwon J.K."/>
            <person name="Lee H.Y."/>
            <person name="Koo N."/>
            <person name="Hong Y."/>
            <person name="Kim R.W."/>
            <person name="Kang W.H."/>
            <person name="Huh J.H."/>
            <person name="Kang B.C."/>
            <person name="Yang T.J."/>
            <person name="Lee Y.H."/>
            <person name="Bennetzen J.L."/>
            <person name="Choi D."/>
        </authorList>
    </citation>
    <scope>NUCLEOTIDE SEQUENCE [LARGE SCALE GENOMIC DNA]</scope>
    <source>
        <strain evidence="12">cv. PBC81</strain>
    </source>
</reference>